<organism evidence="2 3">
    <name type="scientific">Armillaria borealis</name>
    <dbReference type="NCBI Taxonomy" id="47425"/>
    <lineage>
        <taxon>Eukaryota</taxon>
        <taxon>Fungi</taxon>
        <taxon>Dikarya</taxon>
        <taxon>Basidiomycota</taxon>
        <taxon>Agaricomycotina</taxon>
        <taxon>Agaricomycetes</taxon>
        <taxon>Agaricomycetidae</taxon>
        <taxon>Agaricales</taxon>
        <taxon>Marasmiineae</taxon>
        <taxon>Physalacriaceae</taxon>
        <taxon>Armillaria</taxon>
    </lineage>
</organism>
<keyword evidence="3" id="KW-1185">Reference proteome</keyword>
<reference evidence="2" key="1">
    <citation type="submission" date="2023-06" db="EMBL/GenBank/DDBJ databases">
        <authorList>
            <consortium name="Lawrence Berkeley National Laboratory"/>
            <person name="Ahrendt S."/>
            <person name="Sahu N."/>
            <person name="Indic B."/>
            <person name="Wong-Bajracharya J."/>
            <person name="Merenyi Z."/>
            <person name="Ke H.-M."/>
            <person name="Monk M."/>
            <person name="Kocsube S."/>
            <person name="Drula E."/>
            <person name="Lipzen A."/>
            <person name="Balint B."/>
            <person name="Henrissat B."/>
            <person name="Andreopoulos B."/>
            <person name="Martin F.M."/>
            <person name="Harder C.B."/>
            <person name="Rigling D."/>
            <person name="Ford K.L."/>
            <person name="Foster G.D."/>
            <person name="Pangilinan J."/>
            <person name="Papanicolaou A."/>
            <person name="Barry K."/>
            <person name="LaButti K."/>
            <person name="Viragh M."/>
            <person name="Koriabine M."/>
            <person name="Yan M."/>
            <person name="Riley R."/>
            <person name="Champramary S."/>
            <person name="Plett K.L."/>
            <person name="Tsai I.J."/>
            <person name="Slot J."/>
            <person name="Sipos G."/>
            <person name="Plett J."/>
            <person name="Nagy L.G."/>
            <person name="Grigoriev I.V."/>
        </authorList>
    </citation>
    <scope>NUCLEOTIDE SEQUENCE</scope>
    <source>
        <strain evidence="2">FPL87.14</strain>
    </source>
</reference>
<evidence type="ECO:0000313" key="2">
    <source>
        <dbReference type="EMBL" id="KAK0431378.1"/>
    </source>
</evidence>
<feature type="region of interest" description="Disordered" evidence="1">
    <location>
        <begin position="73"/>
        <end position="101"/>
    </location>
</feature>
<dbReference type="AlphaFoldDB" id="A0AA39IVT2"/>
<dbReference type="EMBL" id="JAUEPT010000116">
    <property type="protein sequence ID" value="KAK0431378.1"/>
    <property type="molecule type" value="Genomic_DNA"/>
</dbReference>
<accession>A0AA39IVT2</accession>
<evidence type="ECO:0000256" key="1">
    <source>
        <dbReference type="SAM" id="MobiDB-lite"/>
    </source>
</evidence>
<comment type="caution">
    <text evidence="2">The sequence shown here is derived from an EMBL/GenBank/DDBJ whole genome shotgun (WGS) entry which is preliminary data.</text>
</comment>
<proteinExistence type="predicted"/>
<sequence length="319" mass="34915">MQKVPTTSTGYRAELTTYVTNFHGIVNRTLWSSLSPTNSIQYMLLRLAAAPRLSVLKRTGFVYRKQLRNASTELGLRRASPPDSSSGPEHTPPQKGELSDQEWDLRTGRAINIIQQTLPEFFKTGLITSIDEETGRLTSSSVHSEQQHIYSPKIRLSYTPPVQLPSPFPQTLHVEGLPLYLASSAFVRHTLNALYSDLQLTLQKFSVDGPRASVPNGELSGQVRKGRDKRLTVLFRVNGIARVSGSEGVWDVHSTYTFSPLSGLIHVHSINSIEPSPHLAVYDTLRSSLGGMFGMGSKAGPAACHDINGGSAETHPGSQ</sequence>
<protein>
    <submittedName>
        <fullName evidence="2">Uncharacterized protein</fullName>
    </submittedName>
</protein>
<gene>
    <name evidence="2" type="ORF">EV421DRAFT_174698</name>
</gene>
<evidence type="ECO:0000313" key="3">
    <source>
        <dbReference type="Proteomes" id="UP001175226"/>
    </source>
</evidence>
<dbReference type="Proteomes" id="UP001175226">
    <property type="component" value="Unassembled WGS sequence"/>
</dbReference>
<name>A0AA39IVT2_9AGAR</name>